<keyword evidence="2" id="KW-1185">Reference proteome</keyword>
<sequence length="141" mass="16535">MTQPRRNRSRSKRRAIYCPDHGTYLDSVSQKYPLYTTEPEHLQQRGLSRLRSLTVIAGYGTVPLTGEWLEAFWCDYCQETRWYHVHRTVANRYMVVAAPEHLWMQASGVILPTGNPSVSEFTRRQARQTQYQGIKDFRRIG</sequence>
<evidence type="ECO:0000313" key="1">
    <source>
        <dbReference type="EMBL" id="MEP0948092.1"/>
    </source>
</evidence>
<evidence type="ECO:0000313" key="2">
    <source>
        <dbReference type="Proteomes" id="UP001482513"/>
    </source>
</evidence>
<dbReference type="EMBL" id="JAMPKX010000006">
    <property type="protein sequence ID" value="MEP0948092.1"/>
    <property type="molecule type" value="Genomic_DNA"/>
</dbReference>
<proteinExistence type="predicted"/>
<accession>A0ABV0K843</accession>
<gene>
    <name evidence="1" type="ORF">NC992_14505</name>
</gene>
<dbReference type="RefSeq" id="WP_190705439.1">
    <property type="nucleotide sequence ID" value="NZ_JAMPKX010000006.1"/>
</dbReference>
<name>A0ABV0K843_9CYAN</name>
<reference evidence="1 2" key="1">
    <citation type="submission" date="2022-04" db="EMBL/GenBank/DDBJ databases">
        <title>Positive selection, recombination, and allopatry shape intraspecific diversity of widespread and dominant cyanobacteria.</title>
        <authorList>
            <person name="Wei J."/>
            <person name="Shu W."/>
            <person name="Hu C."/>
        </authorList>
    </citation>
    <scope>NUCLEOTIDE SEQUENCE [LARGE SCALE GENOMIC DNA]</scope>
    <source>
        <strain evidence="1 2">DQ-A4</strain>
    </source>
</reference>
<dbReference type="Proteomes" id="UP001482513">
    <property type="component" value="Unassembled WGS sequence"/>
</dbReference>
<protein>
    <submittedName>
        <fullName evidence="1">Uncharacterized protein</fullName>
    </submittedName>
</protein>
<comment type="caution">
    <text evidence="1">The sequence shown here is derived from an EMBL/GenBank/DDBJ whole genome shotgun (WGS) entry which is preliminary data.</text>
</comment>
<organism evidence="1 2">
    <name type="scientific">Leptolyngbya subtilissima DQ-A4</name>
    <dbReference type="NCBI Taxonomy" id="2933933"/>
    <lineage>
        <taxon>Bacteria</taxon>
        <taxon>Bacillati</taxon>
        <taxon>Cyanobacteriota</taxon>
        <taxon>Cyanophyceae</taxon>
        <taxon>Leptolyngbyales</taxon>
        <taxon>Leptolyngbyaceae</taxon>
        <taxon>Leptolyngbya group</taxon>
        <taxon>Leptolyngbya</taxon>
    </lineage>
</organism>